<evidence type="ECO:0000256" key="5">
    <source>
        <dbReference type="PROSITE-ProRule" id="PRU00309"/>
    </source>
</evidence>
<evidence type="ECO:0000313" key="9">
    <source>
        <dbReference type="Ensembl" id="ENSDARP00000135772"/>
    </source>
</evidence>
<evidence type="ECO:0000259" key="8">
    <source>
        <dbReference type="PROSITE" id="PS50950"/>
    </source>
</evidence>
<dbReference type="OrthoDB" id="5982876at2759"/>
<dbReference type="KEGG" id="dre:563918"/>
<keyword evidence="1" id="KW-0479">Metal-binding</keyword>
<evidence type="ECO:0000256" key="1">
    <source>
        <dbReference type="ARBA" id="ARBA00022723"/>
    </source>
</evidence>
<reference evidence="11" key="4">
    <citation type="submission" date="2025-04" db="UniProtKB">
        <authorList>
            <consortium name="RefSeq"/>
        </authorList>
    </citation>
    <scope>IDENTIFICATION</scope>
    <source>
        <strain evidence="11">Tuebingen</strain>
    </source>
</reference>
<accession>A0A0R4INZ0</accession>
<dbReference type="SMART" id="SM00980">
    <property type="entry name" value="THAP"/>
    <property type="match status" value="1"/>
</dbReference>
<accession>A0A8M2B811</accession>
<dbReference type="Ensembl" id="ENSDART00000172578.2">
    <property type="protein sequence ID" value="ENSDARP00000135772.1"/>
    <property type="gene ID" value="ENSDARG00000099284.2"/>
</dbReference>
<feature type="region of interest" description="Disordered" evidence="7">
    <location>
        <begin position="164"/>
        <end position="183"/>
    </location>
</feature>
<dbReference type="GO" id="GO:0005634">
    <property type="term" value="C:nucleus"/>
    <property type="evidence" value="ECO:0000318"/>
    <property type="project" value="GO_Central"/>
</dbReference>
<evidence type="ECO:0000256" key="7">
    <source>
        <dbReference type="SAM" id="MobiDB-lite"/>
    </source>
</evidence>
<dbReference type="ZFIN" id="ZDB-GENE-141216-225">
    <property type="gene designation" value="si:dkey-228b2.6"/>
</dbReference>
<dbReference type="PROSITE" id="PS50950">
    <property type="entry name" value="ZF_THAP"/>
    <property type="match status" value="1"/>
</dbReference>
<dbReference type="SMR" id="A0A0R4INZ0"/>
<sequence>MQTCDFCGNIDGVSFYKFPLQEERRRIWSVNMGRDVGWTPSETSSLCSAHFTPDCFESGSARLHPDASPTLFNFTQPKNQIVKDTEIVSSHQGASTEPKDSSRSTCCDCNKRLHATERSYQLKLASANLQIKEYKKNLAEESRKAAQWQKRVIVLQSAIRAMKQNGSIPATRKTSTPTTNHTD</sequence>
<dbReference type="AlphaFoldDB" id="A0A0R4INZ0"/>
<protein>
    <submittedName>
        <fullName evidence="9">Si:dkey-228b2.6</fullName>
    </submittedName>
    <submittedName>
        <fullName evidence="11">Uncharacterized protein LOC563918</fullName>
    </submittedName>
</protein>
<evidence type="ECO:0000256" key="6">
    <source>
        <dbReference type="SAM" id="Coils"/>
    </source>
</evidence>
<reference evidence="11" key="1">
    <citation type="journal article" date="2002" name="Proc. Natl. Acad. Sci. U.S.A.">
        <title>Generation and initial analysis of more than 15,000 full-length human and mouse cDNA sequences.</title>
        <authorList>
            <consortium name="Mammalian Gene Collection Program Team"/>
            <person name="Strausberg R.L."/>
            <person name="Feingold E.A."/>
            <person name="Grouse L.H."/>
            <person name="Derge J.G."/>
            <person name="Klausner R.D."/>
            <person name="Collins F.S."/>
            <person name="Wagner L."/>
            <person name="Shenmen C.M."/>
            <person name="Schuler G.D."/>
            <person name="Altschul S.F."/>
            <person name="Zeeberg B."/>
            <person name="Buetow K.H."/>
            <person name="Schaefer C.F."/>
            <person name="Bhat N.K."/>
            <person name="Hopkins R.F."/>
            <person name="Jordan H."/>
            <person name="Moore T."/>
            <person name="Max S.I."/>
            <person name="Wang J."/>
            <person name="Hsieh F."/>
            <person name="Diatchenko L."/>
            <person name="Marusina K."/>
            <person name="Farmer A.A."/>
            <person name="Rubin G.M."/>
            <person name="Hong L."/>
            <person name="Stapleton M."/>
            <person name="Soares M.B."/>
            <person name="Bonaldo M.F."/>
            <person name="Casavant T.L."/>
            <person name="Scheetz T.E."/>
            <person name="Brownstein M.J."/>
            <person name="Usdin T.B."/>
            <person name="Toshiyuki S."/>
            <person name="Carninci P."/>
            <person name="Prange C."/>
            <person name="Raha S.S."/>
            <person name="Loquellano N.A."/>
            <person name="Peters G.J."/>
            <person name="Abramson R.D."/>
            <person name="Mullahy S.J."/>
            <person name="Bosak S.A."/>
            <person name="McEwan P.J."/>
            <person name="McKernan K.J."/>
            <person name="Malek J.A."/>
            <person name="Gunaratne P.H."/>
            <person name="Richards S."/>
            <person name="Worley K.C."/>
            <person name="Hale S."/>
            <person name="Garcia A.M."/>
            <person name="Gay L.J."/>
            <person name="Hulyk S.W."/>
            <person name="Villalon D.K."/>
            <person name="Muzny D.M."/>
            <person name="Sodergren E.J."/>
            <person name="Lu X."/>
            <person name="Gibbs R.A."/>
            <person name="Fahey J."/>
            <person name="Helton E."/>
            <person name="Ketteman M."/>
            <person name="Madan A."/>
            <person name="Rodrigues S."/>
            <person name="Sanchez A."/>
            <person name="Whiting M."/>
            <person name="Madan A."/>
            <person name="Young A.C."/>
            <person name="Shevchenko Y."/>
            <person name="Bouffard G.G."/>
            <person name="Blakesley R.W."/>
            <person name="Touchman J.W."/>
            <person name="Green E.D."/>
            <person name="Dickson M.C."/>
            <person name="Rodriguez A.C."/>
            <person name="Grimwood J."/>
            <person name="Schmutz J."/>
            <person name="Myers R.M."/>
            <person name="Butterfield Y.S."/>
            <person name="Krzywinski M.I."/>
            <person name="Skalska U."/>
            <person name="Smailus D.E."/>
            <person name="Schnerch A."/>
            <person name="Schein J.E."/>
            <person name="Jones S.J."/>
            <person name="Marra M.A."/>
        </authorList>
    </citation>
    <scope>NUCLEOTIDE SEQUENCE</scope>
    <source>
        <strain evidence="11">Tuebingen</strain>
    </source>
</reference>
<dbReference type="GO" id="GO:0008270">
    <property type="term" value="F:zinc ion binding"/>
    <property type="evidence" value="ECO:0007669"/>
    <property type="project" value="UniProtKB-KW"/>
</dbReference>
<dbReference type="PANTHER" id="PTHR46927">
    <property type="entry name" value="AGAP005574-PA"/>
    <property type="match status" value="1"/>
</dbReference>
<dbReference type="SMART" id="SM00692">
    <property type="entry name" value="DM3"/>
    <property type="match status" value="1"/>
</dbReference>
<reference evidence="9" key="3">
    <citation type="submission" date="2015-11" db="UniProtKB">
        <authorList>
            <consortium name="Ensembl"/>
        </authorList>
    </citation>
    <scope>IDENTIFICATION</scope>
    <source>
        <strain evidence="9">Tuebingen</strain>
    </source>
</reference>
<reference evidence="9 10" key="2">
    <citation type="journal article" date="2013" name="Nature">
        <title>The zebrafish reference genome sequence and its relationship to the human genome.</title>
        <authorList>
            <consortium name="Genome Reference Consortium Zebrafish"/>
            <person name="Howe K."/>
            <person name="Clark M.D."/>
            <person name="Torroja C.F."/>
            <person name="Torrance J."/>
            <person name="Berthelot C."/>
            <person name="Muffato M."/>
            <person name="Collins J.E."/>
            <person name="Humphray S."/>
            <person name="McLaren K."/>
            <person name="Matthews L."/>
            <person name="McLaren S."/>
            <person name="Sealy I."/>
            <person name="Caccamo M."/>
            <person name="Churcher C."/>
            <person name="Scott C."/>
            <person name="Barrett J.C."/>
            <person name="Koch R."/>
            <person name="Rauch G.J."/>
            <person name="White S."/>
            <person name="Chow W."/>
            <person name="Kilian B."/>
            <person name="Quintais L.T."/>
            <person name="Guerra-Assuncao J.A."/>
            <person name="Zhou Y."/>
            <person name="Gu Y."/>
            <person name="Yen J."/>
            <person name="Vogel J.H."/>
            <person name="Eyre T."/>
            <person name="Redmond S."/>
            <person name="Banerjee R."/>
            <person name="Chi J."/>
            <person name="Fu B."/>
            <person name="Langley E."/>
            <person name="Maguire S.F."/>
            <person name="Laird G.K."/>
            <person name="Lloyd D."/>
            <person name="Kenyon E."/>
            <person name="Donaldson S."/>
            <person name="Sehra H."/>
            <person name="Almeida-King J."/>
            <person name="Loveland J."/>
            <person name="Trevanion S."/>
            <person name="Jones M."/>
            <person name="Quail M."/>
            <person name="Willey D."/>
            <person name="Hunt A."/>
            <person name="Burton J."/>
            <person name="Sims S."/>
            <person name="McLay K."/>
            <person name="Plumb B."/>
            <person name="Davis J."/>
            <person name="Clee C."/>
            <person name="Oliver K."/>
            <person name="Clark R."/>
            <person name="Riddle C."/>
            <person name="Elliot D."/>
            <person name="Eliott D."/>
            <person name="Threadgold G."/>
            <person name="Harden G."/>
            <person name="Ware D."/>
            <person name="Begum S."/>
            <person name="Mortimore B."/>
            <person name="Mortimer B."/>
            <person name="Kerry G."/>
            <person name="Heath P."/>
            <person name="Phillimore B."/>
            <person name="Tracey A."/>
            <person name="Corby N."/>
            <person name="Dunn M."/>
            <person name="Johnson C."/>
            <person name="Wood J."/>
            <person name="Clark S."/>
            <person name="Pelan S."/>
            <person name="Griffiths G."/>
            <person name="Smith M."/>
            <person name="Glithero R."/>
            <person name="Howden P."/>
            <person name="Barker N."/>
            <person name="Lloyd C."/>
            <person name="Stevens C."/>
            <person name="Harley J."/>
            <person name="Holt K."/>
            <person name="Panagiotidis G."/>
            <person name="Lovell J."/>
            <person name="Beasley H."/>
            <person name="Henderson C."/>
            <person name="Gordon D."/>
            <person name="Auger K."/>
            <person name="Wright D."/>
            <person name="Collins J."/>
            <person name="Raisen C."/>
            <person name="Dyer L."/>
            <person name="Leung K."/>
            <person name="Robertson L."/>
            <person name="Ambridge K."/>
            <person name="Leongamornlert D."/>
            <person name="McGuire S."/>
            <person name="Gilderthorp R."/>
            <person name="Griffiths C."/>
            <person name="Manthravadi D."/>
            <person name="Nichol S."/>
            <person name="Barker G."/>
            <person name="Whitehead S."/>
            <person name="Kay M."/>
            <person name="Brown J."/>
            <person name="Murnane C."/>
            <person name="Gray E."/>
            <person name="Humphries M."/>
            <person name="Sycamore N."/>
            <person name="Barker D."/>
            <person name="Saunders D."/>
            <person name="Wallis J."/>
            <person name="Babbage A."/>
            <person name="Hammond S."/>
            <person name="Mashreghi-Mohammadi M."/>
            <person name="Barr L."/>
            <person name="Martin S."/>
            <person name="Wray P."/>
            <person name="Ellington A."/>
            <person name="Matthews N."/>
            <person name="Ellwood M."/>
            <person name="Woodmansey R."/>
            <person name="Clark G."/>
            <person name="Cooper J."/>
            <person name="Cooper J."/>
            <person name="Tromans A."/>
            <person name="Grafham D."/>
            <person name="Skuce C."/>
            <person name="Pandian R."/>
            <person name="Andrews R."/>
            <person name="Harrison E."/>
            <person name="Kimberley A."/>
            <person name="Garnett J."/>
            <person name="Fosker N."/>
            <person name="Hall R."/>
            <person name="Garner P."/>
            <person name="Kelly D."/>
            <person name="Bird C."/>
            <person name="Palmer S."/>
            <person name="Gehring I."/>
            <person name="Berger A."/>
            <person name="Dooley C.M."/>
            <person name="Ersan-Urun Z."/>
            <person name="Eser C."/>
            <person name="Geiger H."/>
            <person name="Geisler M."/>
            <person name="Karotki L."/>
            <person name="Kirn A."/>
            <person name="Konantz J."/>
            <person name="Konantz M."/>
            <person name="Oberlander M."/>
            <person name="Rudolph-Geiger S."/>
            <person name="Teucke M."/>
            <person name="Lanz C."/>
            <person name="Raddatz G."/>
            <person name="Osoegawa K."/>
            <person name="Zhu B."/>
            <person name="Rapp A."/>
            <person name="Widaa S."/>
            <person name="Langford C."/>
            <person name="Yang F."/>
            <person name="Schuster S.C."/>
            <person name="Carter N.P."/>
            <person name="Harrow J."/>
            <person name="Ning Z."/>
            <person name="Herrero J."/>
            <person name="Searle S.M."/>
            <person name="Enright A."/>
            <person name="Geisler R."/>
            <person name="Plasterk R.H."/>
            <person name="Lee C."/>
            <person name="Westerfield M."/>
            <person name="de Jong P.J."/>
            <person name="Zon L.I."/>
            <person name="Postlethwait J.H."/>
            <person name="Nusslein-Volhard C."/>
            <person name="Hubbard T.J."/>
            <person name="Roest Crollius H."/>
            <person name="Rogers J."/>
            <person name="Stemple D.L."/>
        </authorList>
    </citation>
    <scope>NUCLEOTIDE SEQUENCE [LARGE SCALE GENOMIC DNA]</scope>
    <source>
        <strain evidence="9 10">Tuebingen</strain>
    </source>
</reference>
<dbReference type="Proteomes" id="UP000000437">
    <property type="component" value="Chromosome 21"/>
</dbReference>
<dbReference type="GO" id="GO:0003700">
    <property type="term" value="F:DNA-binding transcription factor activity"/>
    <property type="evidence" value="ECO:0000318"/>
    <property type="project" value="GO_Central"/>
</dbReference>
<organism evidence="9">
    <name type="scientific">Danio rerio</name>
    <name type="common">Zebrafish</name>
    <name type="synonym">Brachydanio rerio</name>
    <dbReference type="NCBI Taxonomy" id="7955"/>
    <lineage>
        <taxon>Eukaryota</taxon>
        <taxon>Metazoa</taxon>
        <taxon>Chordata</taxon>
        <taxon>Craniata</taxon>
        <taxon>Vertebrata</taxon>
        <taxon>Euteleostomi</taxon>
        <taxon>Actinopterygii</taxon>
        <taxon>Neopterygii</taxon>
        <taxon>Teleostei</taxon>
        <taxon>Ostariophysi</taxon>
        <taxon>Cypriniformes</taxon>
        <taxon>Danionidae</taxon>
        <taxon>Danioninae</taxon>
        <taxon>Danio</taxon>
    </lineage>
</organism>
<feature type="coiled-coil region" evidence="6">
    <location>
        <begin position="117"/>
        <end position="151"/>
    </location>
</feature>
<proteinExistence type="predicted"/>
<dbReference type="Gene3D" id="6.20.210.20">
    <property type="entry name" value="THAP domain"/>
    <property type="match status" value="1"/>
</dbReference>
<dbReference type="InterPro" id="IPR052224">
    <property type="entry name" value="THAP_domain_protein"/>
</dbReference>
<gene>
    <name evidence="9 11 12" type="primary">si:dkey-228b2.6</name>
</gene>
<evidence type="ECO:0000313" key="10">
    <source>
        <dbReference type="Proteomes" id="UP000000437"/>
    </source>
</evidence>
<dbReference type="AGR" id="ZFIN:ZDB-GENE-141216-225"/>
<dbReference type="Bgee" id="ENSDARG00000099284">
    <property type="expression patterns" value="Expressed in gastrula and 2 other cell types or tissues"/>
</dbReference>
<dbReference type="RefSeq" id="NP_001373166.1">
    <property type="nucleotide sequence ID" value="NM_001386237.1"/>
</dbReference>
<dbReference type="Pfam" id="PF05485">
    <property type="entry name" value="THAP"/>
    <property type="match status" value="1"/>
</dbReference>
<dbReference type="PANTHER" id="PTHR46927:SF3">
    <property type="entry name" value="THAP-TYPE DOMAIN-CONTAINING PROTEIN"/>
    <property type="match status" value="1"/>
</dbReference>
<dbReference type="GO" id="GO:0006357">
    <property type="term" value="P:regulation of transcription by RNA polymerase II"/>
    <property type="evidence" value="ECO:0000318"/>
    <property type="project" value="GO_Central"/>
</dbReference>
<keyword evidence="10" id="KW-1185">Reference proteome</keyword>
<dbReference type="GO" id="GO:0000978">
    <property type="term" value="F:RNA polymerase II cis-regulatory region sequence-specific DNA binding"/>
    <property type="evidence" value="ECO:0000318"/>
    <property type="project" value="GO_Central"/>
</dbReference>
<dbReference type="SUPFAM" id="SSF57716">
    <property type="entry name" value="Glucocorticoid receptor-like (DNA-binding domain)"/>
    <property type="match status" value="1"/>
</dbReference>
<dbReference type="InterPro" id="IPR006612">
    <property type="entry name" value="THAP_Znf"/>
</dbReference>
<dbReference type="InterPro" id="IPR038441">
    <property type="entry name" value="THAP_Znf_sf"/>
</dbReference>
<dbReference type="GeneTree" id="ENSGT00940000181939"/>
<name>A0A0R4INZ0_DANRE</name>
<keyword evidence="3" id="KW-0862">Zinc</keyword>
<evidence type="ECO:0000313" key="12">
    <source>
        <dbReference type="ZFIN" id="ZDB-GENE-141216-225"/>
    </source>
</evidence>
<evidence type="ECO:0000256" key="3">
    <source>
        <dbReference type="ARBA" id="ARBA00022833"/>
    </source>
</evidence>
<keyword evidence="6" id="KW-0175">Coiled coil</keyword>
<dbReference type="OMA" id="QATERNY"/>
<dbReference type="EMBL" id="CR792457">
    <property type="status" value="NOT_ANNOTATED_CDS"/>
    <property type="molecule type" value="Genomic_DNA"/>
</dbReference>
<evidence type="ECO:0000256" key="2">
    <source>
        <dbReference type="ARBA" id="ARBA00022771"/>
    </source>
</evidence>
<feature type="domain" description="THAP-type" evidence="8">
    <location>
        <begin position="1"/>
        <end position="72"/>
    </location>
</feature>
<keyword evidence="4 5" id="KW-0238">DNA-binding</keyword>
<dbReference type="GeneID" id="563918"/>
<dbReference type="GlyGen" id="A0A0R4INZ0">
    <property type="glycosylation" value="1 site"/>
</dbReference>
<keyword evidence="2 5" id="KW-0863">Zinc-finger</keyword>
<evidence type="ECO:0000256" key="4">
    <source>
        <dbReference type="ARBA" id="ARBA00023125"/>
    </source>
</evidence>
<evidence type="ECO:0000313" key="11">
    <source>
        <dbReference type="RefSeq" id="NP_001373166.1"/>
    </source>
</evidence>